<keyword evidence="3" id="KW-1185">Reference proteome</keyword>
<sequence>MDFINEFTAKLMAMNGFTLAGFILLFLLVWFLPTLLASLFNRKHLGKIALLNVPAGFSWIAWIALIGWAATGKLSDAMARKAKLAANEHAAH</sequence>
<feature type="transmembrane region" description="Helical" evidence="1">
    <location>
        <begin position="48"/>
        <end position="70"/>
    </location>
</feature>
<keyword evidence="1" id="KW-0472">Membrane</keyword>
<feature type="transmembrane region" description="Helical" evidence="1">
    <location>
        <begin position="12"/>
        <end position="36"/>
    </location>
</feature>
<dbReference type="RefSeq" id="WP_377335706.1">
    <property type="nucleotide sequence ID" value="NZ_JBHSGB010000016.1"/>
</dbReference>
<gene>
    <name evidence="2" type="ORF">ACFO3I_16110</name>
</gene>
<dbReference type="Proteomes" id="UP001595962">
    <property type="component" value="Unassembled WGS sequence"/>
</dbReference>
<dbReference type="EMBL" id="JBHSGB010000016">
    <property type="protein sequence ID" value="MFC4656544.1"/>
    <property type="molecule type" value="Genomic_DNA"/>
</dbReference>
<comment type="caution">
    <text evidence="2">The sequence shown here is derived from an EMBL/GenBank/DDBJ whole genome shotgun (WGS) entry which is preliminary data.</text>
</comment>
<proteinExistence type="predicted"/>
<accession>A0ABV9JQK1</accession>
<keyword evidence="1" id="KW-0812">Transmembrane</keyword>
<dbReference type="Pfam" id="PF14373">
    <property type="entry name" value="Imm_superinfect"/>
    <property type="match status" value="1"/>
</dbReference>
<dbReference type="InterPro" id="IPR016410">
    <property type="entry name" value="Phage_imm"/>
</dbReference>
<protein>
    <submittedName>
        <fullName evidence="2">Superinfection immunity protein</fullName>
    </submittedName>
</protein>
<evidence type="ECO:0000256" key="1">
    <source>
        <dbReference type="SAM" id="Phobius"/>
    </source>
</evidence>
<reference evidence="3" key="1">
    <citation type="journal article" date="2019" name="Int. J. Syst. Evol. Microbiol.">
        <title>The Global Catalogue of Microorganisms (GCM) 10K type strain sequencing project: providing services to taxonomists for standard genome sequencing and annotation.</title>
        <authorList>
            <consortium name="The Broad Institute Genomics Platform"/>
            <consortium name="The Broad Institute Genome Sequencing Center for Infectious Disease"/>
            <person name="Wu L."/>
            <person name="Ma J."/>
        </authorList>
    </citation>
    <scope>NUCLEOTIDE SEQUENCE [LARGE SCALE GENOMIC DNA]</scope>
    <source>
        <strain evidence="3">DT28</strain>
    </source>
</reference>
<keyword evidence="1" id="KW-1133">Transmembrane helix</keyword>
<name>A0ABV9JQK1_9GAMM</name>
<organism evidence="2 3">
    <name type="scientific">Rheinheimera marina</name>
    <dbReference type="NCBI Taxonomy" id="1774958"/>
    <lineage>
        <taxon>Bacteria</taxon>
        <taxon>Pseudomonadati</taxon>
        <taxon>Pseudomonadota</taxon>
        <taxon>Gammaproteobacteria</taxon>
        <taxon>Chromatiales</taxon>
        <taxon>Chromatiaceae</taxon>
        <taxon>Rheinheimera</taxon>
    </lineage>
</organism>
<evidence type="ECO:0000313" key="3">
    <source>
        <dbReference type="Proteomes" id="UP001595962"/>
    </source>
</evidence>
<evidence type="ECO:0000313" key="2">
    <source>
        <dbReference type="EMBL" id="MFC4656544.1"/>
    </source>
</evidence>